<dbReference type="Proteomes" id="UP000664779">
    <property type="component" value="Unassembled WGS sequence"/>
</dbReference>
<dbReference type="SUPFAM" id="SSF52540">
    <property type="entry name" value="P-loop containing nucleoside triphosphate hydrolases"/>
    <property type="match status" value="1"/>
</dbReference>
<organism evidence="2 3">
    <name type="scientific">Roseibium limicola</name>
    <dbReference type="NCBI Taxonomy" id="2816037"/>
    <lineage>
        <taxon>Bacteria</taxon>
        <taxon>Pseudomonadati</taxon>
        <taxon>Pseudomonadota</taxon>
        <taxon>Alphaproteobacteria</taxon>
        <taxon>Hyphomicrobiales</taxon>
        <taxon>Stappiaceae</taxon>
        <taxon>Roseibium</taxon>
    </lineage>
</organism>
<gene>
    <name evidence="2" type="ORF">J0X15_13255</name>
</gene>
<keyword evidence="3" id="KW-1185">Reference proteome</keyword>
<dbReference type="PANTHER" id="PTHR30050:SF5">
    <property type="entry name" value="DNAA REGULATORY INACTIVATOR HDA"/>
    <property type="match status" value="1"/>
</dbReference>
<dbReference type="InterPro" id="IPR003593">
    <property type="entry name" value="AAA+_ATPase"/>
</dbReference>
<evidence type="ECO:0000313" key="2">
    <source>
        <dbReference type="EMBL" id="MBO0346194.1"/>
    </source>
</evidence>
<reference evidence="2" key="1">
    <citation type="submission" date="2021-03" db="EMBL/GenBank/DDBJ databases">
        <title>Roseibium sp. CAU 1637 isolated from Incheon.</title>
        <authorList>
            <person name="Kim W."/>
        </authorList>
    </citation>
    <scope>NUCLEOTIDE SEQUENCE</scope>
    <source>
        <strain evidence="2">CAU 1637</strain>
    </source>
</reference>
<dbReference type="GO" id="GO:0003688">
    <property type="term" value="F:DNA replication origin binding"/>
    <property type="evidence" value="ECO:0007669"/>
    <property type="project" value="TreeGrafter"/>
</dbReference>
<dbReference type="AlphaFoldDB" id="A0A939J9R9"/>
<sequence length="232" mass="25322">MAEPPRQLPLELPHDEALSRDDYLVGSSNRAAFELLDRWPDWPAPVVILAGPVGAGKTHLVEAFKTETGAVVINAGDLRADLVDGLVQAPVVVVEDAHRGVDETAMFHLLNAARQADVHVLITSRTWPSAWNIALPDLMSRLRAAAPVEVQEPDDGLLQHVLVKLFADRQLQVDLSVVDYLVVRMERSLGVACRAVDAIDREALAGRLKISKPLVGRVLDRLQQEPAQPSPS</sequence>
<protein>
    <recommendedName>
        <fullName evidence="1">AAA+ ATPase domain-containing protein</fullName>
    </recommendedName>
</protein>
<dbReference type="EMBL" id="JAFLNF010000005">
    <property type="protein sequence ID" value="MBO0346194.1"/>
    <property type="molecule type" value="Genomic_DNA"/>
</dbReference>
<feature type="domain" description="AAA+ ATPase" evidence="1">
    <location>
        <begin position="43"/>
        <end position="154"/>
    </location>
</feature>
<dbReference type="Gene3D" id="1.10.8.60">
    <property type="match status" value="1"/>
</dbReference>
<dbReference type="InterPro" id="IPR027417">
    <property type="entry name" value="P-loop_NTPase"/>
</dbReference>
<dbReference type="RefSeq" id="WP_206941574.1">
    <property type="nucleotide sequence ID" value="NZ_JAFLNF010000005.1"/>
</dbReference>
<proteinExistence type="predicted"/>
<comment type="caution">
    <text evidence="2">The sequence shown here is derived from an EMBL/GenBank/DDBJ whole genome shotgun (WGS) entry which is preliminary data.</text>
</comment>
<name>A0A939J9R9_9HYPH</name>
<evidence type="ECO:0000313" key="3">
    <source>
        <dbReference type="Proteomes" id="UP000664779"/>
    </source>
</evidence>
<dbReference type="GO" id="GO:0006270">
    <property type="term" value="P:DNA replication initiation"/>
    <property type="evidence" value="ECO:0007669"/>
    <property type="project" value="TreeGrafter"/>
</dbReference>
<evidence type="ECO:0000259" key="1">
    <source>
        <dbReference type="SMART" id="SM00382"/>
    </source>
</evidence>
<dbReference type="PANTHER" id="PTHR30050">
    <property type="entry name" value="CHROMOSOMAL REPLICATION INITIATOR PROTEIN DNAA"/>
    <property type="match status" value="1"/>
</dbReference>
<dbReference type="GO" id="GO:0005886">
    <property type="term" value="C:plasma membrane"/>
    <property type="evidence" value="ECO:0007669"/>
    <property type="project" value="TreeGrafter"/>
</dbReference>
<dbReference type="Gene3D" id="3.40.50.300">
    <property type="entry name" value="P-loop containing nucleotide triphosphate hydrolases"/>
    <property type="match status" value="1"/>
</dbReference>
<dbReference type="SMART" id="SM00382">
    <property type="entry name" value="AAA"/>
    <property type="match status" value="1"/>
</dbReference>
<accession>A0A939J9R9</accession>